<comment type="caution">
    <text evidence="2">The sequence shown here is derived from an EMBL/GenBank/DDBJ whole genome shotgun (WGS) entry which is preliminary data.</text>
</comment>
<dbReference type="EMBL" id="AZHX01003094">
    <property type="protein sequence ID" value="ETW92089.1"/>
    <property type="molecule type" value="Genomic_DNA"/>
</dbReference>
<evidence type="ECO:0000313" key="3">
    <source>
        <dbReference type="Proteomes" id="UP000019140"/>
    </source>
</evidence>
<feature type="compositionally biased region" description="Basic and acidic residues" evidence="1">
    <location>
        <begin position="22"/>
        <end position="66"/>
    </location>
</feature>
<dbReference type="Proteomes" id="UP000019140">
    <property type="component" value="Unassembled WGS sequence"/>
</dbReference>
<dbReference type="AlphaFoldDB" id="W4L2F3"/>
<organism evidence="2 3">
    <name type="scientific">Candidatus Entotheonella gemina</name>
    <dbReference type="NCBI Taxonomy" id="1429439"/>
    <lineage>
        <taxon>Bacteria</taxon>
        <taxon>Pseudomonadati</taxon>
        <taxon>Nitrospinota/Tectimicrobiota group</taxon>
        <taxon>Candidatus Tectimicrobiota</taxon>
        <taxon>Candidatus Entotheonellia</taxon>
        <taxon>Candidatus Entotheonellales</taxon>
        <taxon>Candidatus Entotheonellaceae</taxon>
        <taxon>Candidatus Entotheonella</taxon>
    </lineage>
</organism>
<gene>
    <name evidence="2" type="ORF">ETSY2_54555</name>
</gene>
<reference evidence="2 3" key="1">
    <citation type="journal article" date="2014" name="Nature">
        <title>An environmental bacterial taxon with a large and distinct metabolic repertoire.</title>
        <authorList>
            <person name="Wilson M.C."/>
            <person name="Mori T."/>
            <person name="Ruckert C."/>
            <person name="Uria A.R."/>
            <person name="Helf M.J."/>
            <person name="Takada K."/>
            <person name="Gernert C."/>
            <person name="Steffens U.A."/>
            <person name="Heycke N."/>
            <person name="Schmitt S."/>
            <person name="Rinke C."/>
            <person name="Helfrich E.J."/>
            <person name="Brachmann A.O."/>
            <person name="Gurgui C."/>
            <person name="Wakimoto T."/>
            <person name="Kracht M."/>
            <person name="Crusemann M."/>
            <person name="Hentschel U."/>
            <person name="Abe I."/>
            <person name="Matsunaga S."/>
            <person name="Kalinowski J."/>
            <person name="Takeyama H."/>
            <person name="Piel J."/>
        </authorList>
    </citation>
    <scope>NUCLEOTIDE SEQUENCE [LARGE SCALE GENOMIC DNA]</scope>
    <source>
        <strain evidence="3">TSY2</strain>
    </source>
</reference>
<feature type="region of interest" description="Disordered" evidence="1">
    <location>
        <begin position="1"/>
        <end position="75"/>
    </location>
</feature>
<dbReference type="HOGENOM" id="CLU_2664237_0_0_7"/>
<keyword evidence="3" id="KW-1185">Reference proteome</keyword>
<evidence type="ECO:0000313" key="2">
    <source>
        <dbReference type="EMBL" id="ETW92089.1"/>
    </source>
</evidence>
<evidence type="ECO:0000256" key="1">
    <source>
        <dbReference type="SAM" id="MobiDB-lite"/>
    </source>
</evidence>
<protein>
    <submittedName>
        <fullName evidence="2">Uncharacterized protein</fullName>
    </submittedName>
</protein>
<sequence length="75" mass="8391">MGLIPRLAAAETMDIEGTEMGPDWRGEGEKEGGREGWREGRRAQEKDNACEGGKERVMEEKKELMRARSRGRNGG</sequence>
<name>W4L2F3_9BACT</name>
<proteinExistence type="predicted"/>
<accession>W4L2F3</accession>